<gene>
    <name evidence="1" type="ORF">KFL_003990010</name>
</gene>
<organism evidence="1 2">
    <name type="scientific">Klebsormidium nitens</name>
    <name type="common">Green alga</name>
    <name type="synonym">Ulothrix nitens</name>
    <dbReference type="NCBI Taxonomy" id="105231"/>
    <lineage>
        <taxon>Eukaryota</taxon>
        <taxon>Viridiplantae</taxon>
        <taxon>Streptophyta</taxon>
        <taxon>Klebsormidiophyceae</taxon>
        <taxon>Klebsormidiales</taxon>
        <taxon>Klebsormidiaceae</taxon>
        <taxon>Klebsormidium</taxon>
    </lineage>
</organism>
<evidence type="ECO:0000313" key="1">
    <source>
        <dbReference type="EMBL" id="GAQ88083.1"/>
    </source>
</evidence>
<proteinExistence type="predicted"/>
<accession>A0A1Y1IBX5</accession>
<keyword evidence="2" id="KW-1185">Reference proteome</keyword>
<reference evidence="1 2" key="1">
    <citation type="journal article" date="2014" name="Nat. Commun.">
        <title>Klebsormidium flaccidum genome reveals primary factors for plant terrestrial adaptation.</title>
        <authorList>
            <person name="Hori K."/>
            <person name="Maruyama F."/>
            <person name="Fujisawa T."/>
            <person name="Togashi T."/>
            <person name="Yamamoto N."/>
            <person name="Seo M."/>
            <person name="Sato S."/>
            <person name="Yamada T."/>
            <person name="Mori H."/>
            <person name="Tajima N."/>
            <person name="Moriyama T."/>
            <person name="Ikeuchi M."/>
            <person name="Watanabe M."/>
            <person name="Wada H."/>
            <person name="Kobayashi K."/>
            <person name="Saito M."/>
            <person name="Masuda T."/>
            <person name="Sasaki-Sekimoto Y."/>
            <person name="Mashiguchi K."/>
            <person name="Awai K."/>
            <person name="Shimojima M."/>
            <person name="Masuda S."/>
            <person name="Iwai M."/>
            <person name="Nobusawa T."/>
            <person name="Narise T."/>
            <person name="Kondo S."/>
            <person name="Saito H."/>
            <person name="Sato R."/>
            <person name="Murakawa M."/>
            <person name="Ihara Y."/>
            <person name="Oshima-Yamada Y."/>
            <person name="Ohtaka K."/>
            <person name="Satoh M."/>
            <person name="Sonobe K."/>
            <person name="Ishii M."/>
            <person name="Ohtani R."/>
            <person name="Kanamori-Sato M."/>
            <person name="Honoki R."/>
            <person name="Miyazaki D."/>
            <person name="Mochizuki H."/>
            <person name="Umetsu J."/>
            <person name="Higashi K."/>
            <person name="Shibata D."/>
            <person name="Kamiya Y."/>
            <person name="Sato N."/>
            <person name="Nakamura Y."/>
            <person name="Tabata S."/>
            <person name="Ida S."/>
            <person name="Kurokawa K."/>
            <person name="Ohta H."/>
        </authorList>
    </citation>
    <scope>NUCLEOTIDE SEQUENCE [LARGE SCALE GENOMIC DNA]</scope>
    <source>
        <strain evidence="1 2">NIES-2285</strain>
    </source>
</reference>
<name>A0A1Y1IBX5_KLENI</name>
<protein>
    <submittedName>
        <fullName evidence="1">Chaperone DnaJ-domain superfamily protein</fullName>
    </submittedName>
</protein>
<dbReference type="EMBL" id="DF237348">
    <property type="protein sequence ID" value="GAQ88083.1"/>
    <property type="molecule type" value="Genomic_DNA"/>
</dbReference>
<dbReference type="AlphaFoldDB" id="A0A1Y1IBX5"/>
<dbReference type="Proteomes" id="UP000054558">
    <property type="component" value="Unassembled WGS sequence"/>
</dbReference>
<evidence type="ECO:0000313" key="2">
    <source>
        <dbReference type="Proteomes" id="UP000054558"/>
    </source>
</evidence>
<sequence length="74" mass="8555">MLNHSPKLIDISALFLQLEWGVIWKQRVEQSLIAAEESVEGLRIRALGPQKKKHWSNAPVKKSAVQKTVKWRRP</sequence>